<keyword evidence="2" id="KW-1185">Reference proteome</keyword>
<dbReference type="InterPro" id="IPR009711">
    <property type="entry name" value="UPF0473"/>
</dbReference>
<dbReference type="EMBL" id="JABBNI010000001">
    <property type="protein sequence ID" value="NMM61252.1"/>
    <property type="molecule type" value="Genomic_DNA"/>
</dbReference>
<organism evidence="1 2">
    <name type="scientific">Clostridium muellerianum</name>
    <dbReference type="NCBI Taxonomy" id="2716538"/>
    <lineage>
        <taxon>Bacteria</taxon>
        <taxon>Bacillati</taxon>
        <taxon>Bacillota</taxon>
        <taxon>Clostridia</taxon>
        <taxon>Eubacteriales</taxon>
        <taxon>Clostridiaceae</taxon>
        <taxon>Clostridium</taxon>
    </lineage>
</organism>
<dbReference type="AlphaFoldDB" id="A0A7Y0ED62"/>
<sequence>MDKENLHDCGCGCNDEGCGCGEHEHEHNDDCGCGCGCGEHENLIVDLEDENGNTVPCEVVDGFEYKNNEYAIVQHPENGAVYLFKVVGEGEEGELVIPDDKEFEEVSAYYENMVENEHNQQ</sequence>
<evidence type="ECO:0000313" key="2">
    <source>
        <dbReference type="Proteomes" id="UP000537131"/>
    </source>
</evidence>
<gene>
    <name evidence="1" type="ORF">HBE96_00760</name>
</gene>
<reference evidence="1 2" key="1">
    <citation type="submission" date="2020-06" db="EMBL/GenBank/DDBJ databases">
        <title>Complete Genome Sequence of Clostridium muelleri sp. nov. P21T, an Acid-Alcohol Producing Acetogen Isolated from Old Hay.</title>
        <authorList>
            <person name="Duncan K.E."/>
            <person name="Tanner R.S."/>
        </authorList>
    </citation>
    <scope>NUCLEOTIDE SEQUENCE [LARGE SCALE GENOMIC DNA]</scope>
    <source>
        <strain evidence="1 2">P21</strain>
    </source>
</reference>
<proteinExistence type="predicted"/>
<name>A0A7Y0ED62_9CLOT</name>
<dbReference type="RefSeq" id="WP_169295859.1">
    <property type="nucleotide sequence ID" value="NZ_JABBNI010000001.1"/>
</dbReference>
<dbReference type="Pfam" id="PF06949">
    <property type="entry name" value="DUF1292"/>
    <property type="match status" value="1"/>
</dbReference>
<evidence type="ECO:0000313" key="1">
    <source>
        <dbReference type="EMBL" id="NMM61252.1"/>
    </source>
</evidence>
<accession>A0A7Y0ED62</accession>
<comment type="caution">
    <text evidence="1">The sequence shown here is derived from an EMBL/GenBank/DDBJ whole genome shotgun (WGS) entry which is preliminary data.</text>
</comment>
<protein>
    <submittedName>
        <fullName evidence="1">DUF1292 domain-containing protein</fullName>
    </submittedName>
</protein>
<dbReference type="Proteomes" id="UP000537131">
    <property type="component" value="Unassembled WGS sequence"/>
</dbReference>